<sequence length="97" mass="10467">MKKAAEAANIISSGYECEQHAALCAAGTDMFRGVVAAVDKTPPMPHSRLPEGMLKKFKEDPRPNQNEGAFSKRDVGRGEASGRHGARSRRNQLTQGS</sequence>
<feature type="region of interest" description="Disordered" evidence="1">
    <location>
        <begin position="40"/>
        <end position="97"/>
    </location>
</feature>
<dbReference type="AlphaFoldDB" id="A0A5K3FSL5"/>
<name>A0A5K3FSL5_MESCO</name>
<evidence type="ECO:0000256" key="1">
    <source>
        <dbReference type="SAM" id="MobiDB-lite"/>
    </source>
</evidence>
<proteinExistence type="predicted"/>
<evidence type="ECO:0000313" key="2">
    <source>
        <dbReference type="WBParaSite" id="MCU_011272-RA"/>
    </source>
</evidence>
<organism evidence="2">
    <name type="scientific">Mesocestoides corti</name>
    <name type="common">Flatworm</name>
    <dbReference type="NCBI Taxonomy" id="53468"/>
    <lineage>
        <taxon>Eukaryota</taxon>
        <taxon>Metazoa</taxon>
        <taxon>Spiralia</taxon>
        <taxon>Lophotrochozoa</taxon>
        <taxon>Platyhelminthes</taxon>
        <taxon>Cestoda</taxon>
        <taxon>Eucestoda</taxon>
        <taxon>Cyclophyllidea</taxon>
        <taxon>Mesocestoididae</taxon>
        <taxon>Mesocestoides</taxon>
    </lineage>
</organism>
<reference evidence="2" key="1">
    <citation type="submission" date="2019-11" db="UniProtKB">
        <authorList>
            <consortium name="WormBaseParasite"/>
        </authorList>
    </citation>
    <scope>IDENTIFICATION</scope>
</reference>
<accession>A0A5K3FSL5</accession>
<dbReference type="WBParaSite" id="MCU_011272-RA">
    <property type="protein sequence ID" value="MCU_011272-RA"/>
    <property type="gene ID" value="MCU_011272"/>
</dbReference>
<protein>
    <submittedName>
        <fullName evidence="2">'chromo' domain containing protein</fullName>
    </submittedName>
</protein>
<feature type="compositionally biased region" description="Basic and acidic residues" evidence="1">
    <location>
        <begin position="70"/>
        <end position="82"/>
    </location>
</feature>
<feature type="compositionally biased region" description="Basic and acidic residues" evidence="1">
    <location>
        <begin position="53"/>
        <end position="62"/>
    </location>
</feature>